<sequence length="263" mass="30780">MNAYYHVLEQILANHGIPLQIKTDKRTVFTYQASNSKKMEDDTHTQFGYACHQLGILLETTSIPQAKGRVERLNQTLQSRLPIELEQNNIHTLEEANTFLLSYIQTFNEQFGNKTKLSVFEEVPNPSERNLILARLAERVVDSGHHIRFQNRYYIPTEQGKEVYFIRKTKALVIKAFDGDIYLNIADKIYHTKELLNHELYSKNFEQEQEPEQKKKDASISLHKPIRGNSHLSNNIFIKIKRIMKSLLVRSLILLNYKYSKMK</sequence>
<proteinExistence type="predicted"/>
<dbReference type="SUPFAM" id="SSF53098">
    <property type="entry name" value="Ribonuclease H-like"/>
    <property type="match status" value="1"/>
</dbReference>
<accession>A0A4J1RWG3</accession>
<name>A0A4J1RWG3_STREE</name>
<dbReference type="EMBL" id="CAATGA010000001">
    <property type="protein sequence ID" value="VNP12336.1"/>
    <property type="molecule type" value="Genomic_DNA"/>
</dbReference>
<dbReference type="PANTHER" id="PTHR35004:SF7">
    <property type="entry name" value="INTEGRASE PROTEIN"/>
    <property type="match status" value="1"/>
</dbReference>
<dbReference type="GO" id="GO:0015074">
    <property type="term" value="P:DNA integration"/>
    <property type="evidence" value="ECO:0007669"/>
    <property type="project" value="InterPro"/>
</dbReference>
<dbReference type="Gene3D" id="3.30.420.10">
    <property type="entry name" value="Ribonuclease H-like superfamily/Ribonuclease H"/>
    <property type="match status" value="1"/>
</dbReference>
<reference evidence="2" key="1">
    <citation type="submission" date="2019-04" db="EMBL/GenBank/DDBJ databases">
        <authorList>
            <consortium name="Pathogen Informatics"/>
        </authorList>
    </citation>
    <scope>NUCLEOTIDE SEQUENCE</scope>
    <source>
        <strain evidence="2">GPSC156</strain>
    </source>
</reference>
<evidence type="ECO:0000259" key="1">
    <source>
        <dbReference type="PROSITE" id="PS50994"/>
    </source>
</evidence>
<dbReference type="PROSITE" id="PS50994">
    <property type="entry name" value="INTEGRASE"/>
    <property type="match status" value="1"/>
</dbReference>
<dbReference type="InterPro" id="IPR012337">
    <property type="entry name" value="RNaseH-like_sf"/>
</dbReference>
<organism evidence="2">
    <name type="scientific">Streptococcus pneumoniae</name>
    <dbReference type="NCBI Taxonomy" id="1313"/>
    <lineage>
        <taxon>Bacteria</taxon>
        <taxon>Bacillati</taxon>
        <taxon>Bacillota</taxon>
        <taxon>Bacilli</taxon>
        <taxon>Lactobacillales</taxon>
        <taxon>Streptococcaceae</taxon>
        <taxon>Streptococcus</taxon>
    </lineage>
</organism>
<protein>
    <submittedName>
        <fullName evidence="2">IS1202 transposase</fullName>
    </submittedName>
</protein>
<feature type="domain" description="Integrase catalytic" evidence="1">
    <location>
        <begin position="1"/>
        <end position="132"/>
    </location>
</feature>
<dbReference type="InterPro" id="IPR036397">
    <property type="entry name" value="RNaseH_sf"/>
</dbReference>
<gene>
    <name evidence="2" type="ORF">SAMEA2796746_00259</name>
</gene>
<evidence type="ECO:0000313" key="2">
    <source>
        <dbReference type="EMBL" id="VNP12336.1"/>
    </source>
</evidence>
<dbReference type="AlphaFoldDB" id="A0A4J1RWG3"/>
<dbReference type="InterPro" id="IPR001584">
    <property type="entry name" value="Integrase_cat-core"/>
</dbReference>
<dbReference type="PANTHER" id="PTHR35004">
    <property type="entry name" value="TRANSPOSASE RV3428C-RELATED"/>
    <property type="match status" value="1"/>
</dbReference>
<dbReference type="GO" id="GO:0003676">
    <property type="term" value="F:nucleic acid binding"/>
    <property type="evidence" value="ECO:0007669"/>
    <property type="project" value="InterPro"/>
</dbReference>